<organism evidence="2 3">
    <name type="scientific">Nocardiopsis metallicus</name>
    <dbReference type="NCBI Taxonomy" id="179819"/>
    <lineage>
        <taxon>Bacteria</taxon>
        <taxon>Bacillati</taxon>
        <taxon>Actinomycetota</taxon>
        <taxon>Actinomycetes</taxon>
        <taxon>Streptosporangiales</taxon>
        <taxon>Nocardiopsidaceae</taxon>
        <taxon>Nocardiopsis</taxon>
    </lineage>
</organism>
<evidence type="ECO:0000259" key="1">
    <source>
        <dbReference type="Pfam" id="PF01636"/>
    </source>
</evidence>
<keyword evidence="3" id="KW-1185">Reference proteome</keyword>
<accession>A0A840W7C9</accession>
<keyword evidence="2" id="KW-0808">Transferase</keyword>
<dbReference type="SUPFAM" id="SSF56112">
    <property type="entry name" value="Protein kinase-like (PK-like)"/>
    <property type="match status" value="1"/>
</dbReference>
<feature type="domain" description="Aminoglycoside phosphotransferase" evidence="1">
    <location>
        <begin position="25"/>
        <end position="119"/>
    </location>
</feature>
<dbReference type="AlphaFoldDB" id="A0A840W7C9"/>
<dbReference type="GO" id="GO:0016301">
    <property type="term" value="F:kinase activity"/>
    <property type="evidence" value="ECO:0007669"/>
    <property type="project" value="UniProtKB-KW"/>
</dbReference>
<keyword evidence="2" id="KW-0418">Kinase</keyword>
<evidence type="ECO:0000313" key="2">
    <source>
        <dbReference type="EMBL" id="MBB5491952.1"/>
    </source>
</evidence>
<gene>
    <name evidence="2" type="ORF">HNR07_003089</name>
</gene>
<dbReference type="InterPro" id="IPR002575">
    <property type="entry name" value="Aminoglycoside_PTrfase"/>
</dbReference>
<comment type="caution">
    <text evidence="2">The sequence shown here is derived from an EMBL/GenBank/DDBJ whole genome shotgun (WGS) entry which is preliminary data.</text>
</comment>
<dbReference type="InterPro" id="IPR011009">
    <property type="entry name" value="Kinase-like_dom_sf"/>
</dbReference>
<evidence type="ECO:0000313" key="3">
    <source>
        <dbReference type="Proteomes" id="UP000579647"/>
    </source>
</evidence>
<dbReference type="Pfam" id="PF01636">
    <property type="entry name" value="APH"/>
    <property type="match status" value="1"/>
</dbReference>
<name>A0A840W7C9_9ACTN</name>
<reference evidence="2 3" key="1">
    <citation type="submission" date="2020-08" db="EMBL/GenBank/DDBJ databases">
        <title>Sequencing the genomes of 1000 actinobacteria strains.</title>
        <authorList>
            <person name="Klenk H.-P."/>
        </authorList>
    </citation>
    <scope>NUCLEOTIDE SEQUENCE [LARGE SCALE GENOMIC DNA]</scope>
    <source>
        <strain evidence="2 3">DSM 44598</strain>
    </source>
</reference>
<dbReference type="EMBL" id="JACHDO010000001">
    <property type="protein sequence ID" value="MBB5491952.1"/>
    <property type="molecule type" value="Genomic_DNA"/>
</dbReference>
<proteinExistence type="predicted"/>
<dbReference type="Proteomes" id="UP000579647">
    <property type="component" value="Unassembled WGS sequence"/>
</dbReference>
<dbReference type="Gene3D" id="3.90.1200.10">
    <property type="match status" value="1"/>
</dbReference>
<protein>
    <submittedName>
        <fullName evidence="2">Ser/Thr protein kinase RdoA (MazF antagonist)</fullName>
    </submittedName>
</protein>
<sequence>MSLRLPKLDPLNGVAGYIRQASLDRPETAFLRARLDELRDDYARLRFALPLGPVHGDAHRKNIVRDCHGDPVVLDLERFSIGPREWDLVVAAVYQRVGWYTSAEYEAFTAAYEWDVRTWSGYETLAAVRELRMTAWLCARTGREPRLLPEARLRIASLKRPETPKHWQPGT</sequence>